<dbReference type="FunFam" id="1.25.40.10:FF:002102">
    <property type="entry name" value="Pentatricopeptide repeat-containing protein103"/>
    <property type="match status" value="1"/>
</dbReference>
<dbReference type="GO" id="GO:0009451">
    <property type="term" value="P:RNA modification"/>
    <property type="evidence" value="ECO:0007669"/>
    <property type="project" value="InterPro"/>
</dbReference>
<organism evidence="4 5">
    <name type="scientific">Iris pallida</name>
    <name type="common">Sweet iris</name>
    <dbReference type="NCBI Taxonomy" id="29817"/>
    <lineage>
        <taxon>Eukaryota</taxon>
        <taxon>Viridiplantae</taxon>
        <taxon>Streptophyta</taxon>
        <taxon>Embryophyta</taxon>
        <taxon>Tracheophyta</taxon>
        <taxon>Spermatophyta</taxon>
        <taxon>Magnoliopsida</taxon>
        <taxon>Liliopsida</taxon>
        <taxon>Asparagales</taxon>
        <taxon>Iridaceae</taxon>
        <taxon>Iridoideae</taxon>
        <taxon>Irideae</taxon>
        <taxon>Iris</taxon>
    </lineage>
</organism>
<dbReference type="InterPro" id="IPR046960">
    <property type="entry name" value="PPR_At4g14850-like_plant"/>
</dbReference>
<dbReference type="Proteomes" id="UP001140949">
    <property type="component" value="Unassembled WGS sequence"/>
</dbReference>
<feature type="domain" description="DYW" evidence="3">
    <location>
        <begin position="758"/>
        <end position="849"/>
    </location>
</feature>
<feature type="repeat" description="PPR" evidence="2">
    <location>
        <begin position="204"/>
        <end position="238"/>
    </location>
</feature>
<name>A0AAX6E1K6_IRIPA</name>
<dbReference type="InterPro" id="IPR002885">
    <property type="entry name" value="PPR_rpt"/>
</dbReference>
<evidence type="ECO:0000313" key="4">
    <source>
        <dbReference type="EMBL" id="KAJ6797928.1"/>
    </source>
</evidence>
<keyword evidence="5" id="KW-1185">Reference proteome</keyword>
<dbReference type="Pfam" id="PF14432">
    <property type="entry name" value="DYW_deaminase"/>
    <property type="match status" value="1"/>
</dbReference>
<reference evidence="4" key="2">
    <citation type="submission" date="2023-04" db="EMBL/GenBank/DDBJ databases">
        <authorList>
            <person name="Bruccoleri R.E."/>
            <person name="Oakeley E.J."/>
            <person name="Faust A.-M."/>
            <person name="Dessus-Babus S."/>
            <person name="Altorfer M."/>
            <person name="Burckhardt D."/>
            <person name="Oertli M."/>
            <person name="Naumann U."/>
            <person name="Petersen F."/>
            <person name="Wong J."/>
        </authorList>
    </citation>
    <scope>NUCLEOTIDE SEQUENCE</scope>
    <source>
        <strain evidence="4">GSM-AAB239-AS_SAM_17_03QT</strain>
        <tissue evidence="4">Leaf</tissue>
    </source>
</reference>
<dbReference type="EMBL" id="JANAVB010040619">
    <property type="protein sequence ID" value="KAJ6797928.1"/>
    <property type="molecule type" value="Genomic_DNA"/>
</dbReference>
<feature type="repeat" description="PPR" evidence="2">
    <location>
        <begin position="541"/>
        <end position="575"/>
    </location>
</feature>
<dbReference type="PANTHER" id="PTHR47926">
    <property type="entry name" value="PENTATRICOPEPTIDE REPEAT-CONTAINING PROTEIN"/>
    <property type="match status" value="1"/>
</dbReference>
<dbReference type="InterPro" id="IPR011990">
    <property type="entry name" value="TPR-like_helical_dom_sf"/>
</dbReference>
<protein>
    <submittedName>
        <fullName evidence="4">Pentatricopeptide repeat-containing protein</fullName>
    </submittedName>
</protein>
<dbReference type="FunFam" id="1.25.40.10:FF:000679">
    <property type="entry name" value="Pentatricopeptide repeat-containing protein At5g03800"/>
    <property type="match status" value="1"/>
</dbReference>
<dbReference type="NCBIfam" id="TIGR00756">
    <property type="entry name" value="PPR"/>
    <property type="match status" value="6"/>
</dbReference>
<feature type="repeat" description="PPR" evidence="2">
    <location>
        <begin position="103"/>
        <end position="137"/>
    </location>
</feature>
<keyword evidence="1" id="KW-0677">Repeat</keyword>
<evidence type="ECO:0000313" key="5">
    <source>
        <dbReference type="Proteomes" id="UP001140949"/>
    </source>
</evidence>
<proteinExistence type="predicted"/>
<gene>
    <name evidence="4" type="ORF">M6B38_215075</name>
</gene>
<evidence type="ECO:0000256" key="2">
    <source>
        <dbReference type="PROSITE-ProRule" id="PRU00708"/>
    </source>
</evidence>
<dbReference type="Pfam" id="PF01535">
    <property type="entry name" value="PPR"/>
    <property type="match status" value="6"/>
</dbReference>
<dbReference type="GO" id="GO:0008270">
    <property type="term" value="F:zinc ion binding"/>
    <property type="evidence" value="ECO:0007669"/>
    <property type="project" value="InterPro"/>
</dbReference>
<evidence type="ECO:0000259" key="3">
    <source>
        <dbReference type="Pfam" id="PF14432"/>
    </source>
</evidence>
<evidence type="ECO:0000256" key="1">
    <source>
        <dbReference type="ARBA" id="ARBA00022737"/>
    </source>
</evidence>
<dbReference type="Gene3D" id="1.25.40.10">
    <property type="entry name" value="Tetratricopeptide repeat domain"/>
    <property type="match status" value="6"/>
</dbReference>
<dbReference type="AlphaFoldDB" id="A0AAX6E1K6"/>
<dbReference type="Pfam" id="PF13041">
    <property type="entry name" value="PPR_2"/>
    <property type="match status" value="1"/>
</dbReference>
<dbReference type="Pfam" id="PF20431">
    <property type="entry name" value="E_motif"/>
    <property type="match status" value="1"/>
</dbReference>
<dbReference type="GO" id="GO:0003723">
    <property type="term" value="F:RNA binding"/>
    <property type="evidence" value="ECO:0007669"/>
    <property type="project" value="InterPro"/>
</dbReference>
<dbReference type="PROSITE" id="PS51375">
    <property type="entry name" value="PPR"/>
    <property type="match status" value="5"/>
</dbReference>
<accession>A0AAX6E1K6</accession>
<dbReference type="FunFam" id="1.25.40.10:FF:000073">
    <property type="entry name" value="Pentatricopeptide repeat-containing protein chloroplastic"/>
    <property type="match status" value="1"/>
</dbReference>
<comment type="caution">
    <text evidence="4">The sequence shown here is derived from an EMBL/GenBank/DDBJ whole genome shotgun (WGS) entry which is preliminary data.</text>
</comment>
<reference evidence="4" key="1">
    <citation type="journal article" date="2023" name="GigaByte">
        <title>Genome assembly of the bearded iris, Iris pallida Lam.</title>
        <authorList>
            <person name="Bruccoleri R.E."/>
            <person name="Oakeley E.J."/>
            <person name="Faust A.M.E."/>
            <person name="Altorfer M."/>
            <person name="Dessus-Babus S."/>
            <person name="Burckhardt D."/>
            <person name="Oertli M."/>
            <person name="Naumann U."/>
            <person name="Petersen F."/>
            <person name="Wong J."/>
        </authorList>
    </citation>
    <scope>NUCLEOTIDE SEQUENCE</scope>
    <source>
        <strain evidence="4">GSM-AAB239-AS_SAM_17_03QT</strain>
    </source>
</reference>
<dbReference type="InterPro" id="IPR032867">
    <property type="entry name" value="DYW_dom"/>
</dbReference>
<feature type="repeat" description="PPR" evidence="2">
    <location>
        <begin position="680"/>
        <end position="714"/>
    </location>
</feature>
<dbReference type="InterPro" id="IPR046848">
    <property type="entry name" value="E_motif"/>
</dbReference>
<dbReference type="PANTHER" id="PTHR47926:SF512">
    <property type="entry name" value="REPEAT (PPR) SUPERFAMILY PROTEIN, PUTATIVE-RELATED"/>
    <property type="match status" value="1"/>
</dbReference>
<feature type="repeat" description="PPR" evidence="2">
    <location>
        <begin position="303"/>
        <end position="337"/>
    </location>
</feature>
<sequence length="860" mass="94996">MATALPRPLPIHISSPSFLPTTPTPTTLPLPLPLPLPFSSTHRLLRLSVHRRDVPLAKSLHAAIAKSQLSGETPLLNSLILSYLQLRRLSDARRVLDSLPSPDAASFSPLLSAYSKCGRLAEAATLFNRMRQLPLEPNGYCLVAVLTGCIRQPNPRLGSQLHALSLKTRHHSCVHVANTLLGMYVSSGCFDDAHQLFDEMSRRDVSSWNAAISGSVKEGRYERAFELFREMRMEGNLGDGFSVSTLLAAAAGEEGGGSVHGYAIKTGLELDLSVGNALLGFYTRSGGRVEDVVDVFRRMPVKDVITWTGMIGGFMEFGLVESAVQVFDRMPERNYISYSALLSGFCQNGEGLRGLEFFQRMLEEGSGISESALTSVVKACAMIGDKKKSEQIHGFMTKIGYESNPWIESALVDMCAKCGRMRDAEKIFNRQIHDENFAVSWTSLIVAHARNGRPDDALSLFHLGLKTVDLAVAVDEIALATVLGVCGTLGFAEMGVQMHCYALKSGFLVDVAVGNSVTSMYAECGNLEGAIDSFDQMPLRDLVSWNALVNAELLHQRGDEVLNVWGRMERLGVKPDSITLLLIISACRYTSSDSTGTCRRLLQSMTGSYGIEPASEHYAATVDVLGYWGRFDEAVELIETMPFGPDVSVWRALLDNCRLRSNISLGRQAVQRLLALEPRDPSSYVLVSNLYSASGRWHCSERVREEMRGKGLKKNPARSWIVHRNSVHSFYGRDQSHPQAKDIYAGMDVLILECMKAGYEPDTSFVLHEVEEYQKRDFLFYHSSKLAVMYGILVGEPGRPVRVVKNVRLCGDCHEFLRLASSVTRREILVRDASGFHRFAGGECSCRDYNPVEKYSSSSV</sequence>